<dbReference type="AlphaFoldDB" id="A0AAJ1X1G2"/>
<dbReference type="Proteomes" id="UP001223420">
    <property type="component" value="Unassembled WGS sequence"/>
</dbReference>
<name>A0AAJ1X1G2_9HYPH</name>
<dbReference type="EMBL" id="JAUSWL010000026">
    <property type="protein sequence ID" value="MDQ0547468.1"/>
    <property type="molecule type" value="Genomic_DNA"/>
</dbReference>
<evidence type="ECO:0000313" key="2">
    <source>
        <dbReference type="Proteomes" id="UP001223420"/>
    </source>
</evidence>
<protein>
    <submittedName>
        <fullName evidence="1">Uncharacterized protein</fullName>
    </submittedName>
</protein>
<sequence>MDATKIDAVLAGMVDKLSSIEHDRWSHWQRYMHGKAQAQPDGSLVIPSELVRQWNSQMNKSFAELSEKEKDSDREQVQKYLPIIAAVLKQNI</sequence>
<organism evidence="1 2">
    <name type="scientific">Methylobacterium brachiatum</name>
    <dbReference type="NCBI Taxonomy" id="269660"/>
    <lineage>
        <taxon>Bacteria</taxon>
        <taxon>Pseudomonadati</taxon>
        <taxon>Pseudomonadota</taxon>
        <taxon>Alphaproteobacteria</taxon>
        <taxon>Hyphomicrobiales</taxon>
        <taxon>Methylobacteriaceae</taxon>
        <taxon>Methylobacterium</taxon>
    </lineage>
</organism>
<dbReference type="RefSeq" id="WP_230368380.1">
    <property type="nucleotide sequence ID" value="NZ_JAJALK010000029.1"/>
</dbReference>
<evidence type="ECO:0000313" key="1">
    <source>
        <dbReference type="EMBL" id="MDQ0547468.1"/>
    </source>
</evidence>
<accession>A0AAJ1X1G2</accession>
<dbReference type="Gene3D" id="6.20.350.10">
    <property type="match status" value="1"/>
</dbReference>
<comment type="caution">
    <text evidence="1">The sequence shown here is derived from an EMBL/GenBank/DDBJ whole genome shotgun (WGS) entry which is preliminary data.</text>
</comment>
<proteinExistence type="predicted"/>
<reference evidence="1" key="1">
    <citation type="submission" date="2023-07" db="EMBL/GenBank/DDBJ databases">
        <title>Genomic Encyclopedia of Type Strains, Phase IV (KMG-IV): sequencing the most valuable type-strain genomes for metagenomic binning, comparative biology and taxonomic classification.</title>
        <authorList>
            <person name="Goeker M."/>
        </authorList>
    </citation>
    <scope>NUCLEOTIDE SEQUENCE</scope>
    <source>
        <strain evidence="1">DSM 19569</strain>
    </source>
</reference>
<gene>
    <name evidence="1" type="ORF">QO001_006427</name>
</gene>